<evidence type="ECO:0000256" key="1">
    <source>
        <dbReference type="SAM" id="MobiDB-lite"/>
    </source>
</evidence>
<name>A0A323V028_9RHOO</name>
<comment type="caution">
    <text evidence="2">The sequence shown here is derived from an EMBL/GenBank/DDBJ whole genome shotgun (WGS) entry which is preliminary data.</text>
</comment>
<dbReference type="AlphaFoldDB" id="A0A323V028"/>
<dbReference type="Proteomes" id="UP000248259">
    <property type="component" value="Unassembled WGS sequence"/>
</dbReference>
<organism evidence="2 3">
    <name type="scientific">Parazoarcus communis SWub3 = DSM 12120</name>
    <dbReference type="NCBI Taxonomy" id="1121029"/>
    <lineage>
        <taxon>Bacteria</taxon>
        <taxon>Pseudomonadati</taxon>
        <taxon>Pseudomonadota</taxon>
        <taxon>Betaproteobacteria</taxon>
        <taxon>Rhodocyclales</taxon>
        <taxon>Zoogloeaceae</taxon>
        <taxon>Parazoarcus</taxon>
    </lineage>
</organism>
<accession>A0A323V028</accession>
<evidence type="ECO:0000313" key="2">
    <source>
        <dbReference type="EMBL" id="PZA17831.1"/>
    </source>
</evidence>
<proteinExistence type="predicted"/>
<sequence>MQYVNGKYSQRKEETMWMSEPPSAPVSAANEQLPVGLSGEIISRSQIGQEFVWPKSDPRSQWQPQRTYDPSDDARIRRLGISPHFDMDAFLQRTKTLDLPSRIIKLLNHNAFQIRRG</sequence>
<reference evidence="2 3" key="1">
    <citation type="submission" date="2018-06" db="EMBL/GenBank/DDBJ databases">
        <title>Azoarcus communis strain SWub3 genome.</title>
        <authorList>
            <person name="Zorraquino Salvo V."/>
            <person name="Toubiana D."/>
            <person name="Blumwald E."/>
        </authorList>
    </citation>
    <scope>NUCLEOTIDE SEQUENCE [LARGE SCALE GENOMIC DNA]</scope>
    <source>
        <strain evidence="2 3">SWub3</strain>
    </source>
</reference>
<protein>
    <submittedName>
        <fullName evidence="2">Uncharacterized protein</fullName>
    </submittedName>
</protein>
<evidence type="ECO:0000313" key="3">
    <source>
        <dbReference type="Proteomes" id="UP000248259"/>
    </source>
</evidence>
<gene>
    <name evidence="2" type="ORF">DNK49_04735</name>
</gene>
<keyword evidence="3" id="KW-1185">Reference proteome</keyword>
<feature type="region of interest" description="Disordered" evidence="1">
    <location>
        <begin position="1"/>
        <end position="28"/>
    </location>
</feature>
<dbReference type="EMBL" id="QKOE01000002">
    <property type="protein sequence ID" value="PZA17831.1"/>
    <property type="molecule type" value="Genomic_DNA"/>
</dbReference>